<comment type="caution">
    <text evidence="2">The sequence shown here is derived from an EMBL/GenBank/DDBJ whole genome shotgun (WGS) entry which is preliminary data.</text>
</comment>
<keyword evidence="3" id="KW-1185">Reference proteome</keyword>
<evidence type="ECO:0008006" key="4">
    <source>
        <dbReference type="Google" id="ProtNLM"/>
    </source>
</evidence>
<feature type="region of interest" description="Disordered" evidence="1">
    <location>
        <begin position="247"/>
        <end position="329"/>
    </location>
</feature>
<feature type="region of interest" description="Disordered" evidence="1">
    <location>
        <begin position="91"/>
        <end position="121"/>
    </location>
</feature>
<sequence length="422" mass="48537">MEIELEIEIFDANCKTTLSIDDTVSLNELIEFIQTQHPYKLTGVEMNCIQIQVGGTGQVINPSNNTLQQVLGGQKKAKLYIQRKQQFANSNSFQEYPSGNQNRPQQRNQIDQTNSQAKNQPQVFTTLPQQQQQQQYVHNTQQSQQFNLIVKNGQQQIQIQVYDSITIQDLIEASQQSLGVDPRNYHLYHGVTNLSLMNPQTTLKYLGLQYLTQMDWKMISQVNQFQTNQQNNYNQRPVQQPNMINQSHFQGQNLGGQTQYNPPQNQQQNQFQYQQQNQQNNFQQTNMAYQQQQQHLQTYQQQPQSQQQNQQGQIGQSQVNNPQGNPSQQVVQIPDKQITIHFEIQDGQIVRQFSTITTTNNTLLQIQDAVYQYLGISKDAASVDLFVGETPLGGGKLPLTLKMLQLTKEFQTFKVKVRWVGG</sequence>
<feature type="compositionally biased region" description="Polar residues" evidence="1">
    <location>
        <begin position="319"/>
        <end position="329"/>
    </location>
</feature>
<evidence type="ECO:0000256" key="1">
    <source>
        <dbReference type="SAM" id="MobiDB-lite"/>
    </source>
</evidence>
<dbReference type="EMBL" id="CAJJDP010000092">
    <property type="protein sequence ID" value="CAD8188610.1"/>
    <property type="molecule type" value="Genomic_DNA"/>
</dbReference>
<dbReference type="AlphaFoldDB" id="A0A8S1WIW3"/>
<feature type="compositionally biased region" description="Polar residues" evidence="1">
    <location>
        <begin position="247"/>
        <end position="256"/>
    </location>
</feature>
<dbReference type="OMA" id="FKVKVRW"/>
<name>A0A8S1WIW3_PAROT</name>
<organism evidence="2 3">
    <name type="scientific">Paramecium octaurelia</name>
    <dbReference type="NCBI Taxonomy" id="43137"/>
    <lineage>
        <taxon>Eukaryota</taxon>
        <taxon>Sar</taxon>
        <taxon>Alveolata</taxon>
        <taxon>Ciliophora</taxon>
        <taxon>Intramacronucleata</taxon>
        <taxon>Oligohymenophorea</taxon>
        <taxon>Peniculida</taxon>
        <taxon>Parameciidae</taxon>
        <taxon>Paramecium</taxon>
    </lineage>
</organism>
<accession>A0A8S1WIW3</accession>
<evidence type="ECO:0000313" key="2">
    <source>
        <dbReference type="EMBL" id="CAD8188610.1"/>
    </source>
</evidence>
<feature type="compositionally biased region" description="Polar residues" evidence="1">
    <location>
        <begin position="91"/>
        <end position="119"/>
    </location>
</feature>
<dbReference type="OrthoDB" id="312622at2759"/>
<feature type="compositionally biased region" description="Low complexity" evidence="1">
    <location>
        <begin position="257"/>
        <end position="318"/>
    </location>
</feature>
<evidence type="ECO:0000313" key="3">
    <source>
        <dbReference type="Proteomes" id="UP000683925"/>
    </source>
</evidence>
<dbReference type="Proteomes" id="UP000683925">
    <property type="component" value="Unassembled WGS sequence"/>
</dbReference>
<gene>
    <name evidence="2" type="ORF">POCTA_138.1.T0930056</name>
</gene>
<reference evidence="2" key="1">
    <citation type="submission" date="2021-01" db="EMBL/GenBank/DDBJ databases">
        <authorList>
            <consortium name="Genoscope - CEA"/>
            <person name="William W."/>
        </authorList>
    </citation>
    <scope>NUCLEOTIDE SEQUENCE</scope>
</reference>
<proteinExistence type="predicted"/>
<protein>
    <recommendedName>
        <fullName evidence="4">Ubiquitin-like domain-containing protein</fullName>
    </recommendedName>
</protein>